<keyword evidence="17" id="KW-1185">Reference proteome</keyword>
<dbReference type="InterPro" id="IPR033326">
    <property type="entry name" value="BAH1"/>
</dbReference>
<dbReference type="Proteomes" id="UP000436088">
    <property type="component" value="Unassembled WGS sequence"/>
</dbReference>
<dbReference type="UniPathway" id="UPA00143"/>
<dbReference type="GO" id="GO:0008270">
    <property type="term" value="F:zinc ion binding"/>
    <property type="evidence" value="ECO:0007669"/>
    <property type="project" value="UniProtKB-KW"/>
</dbReference>
<feature type="compositionally biased region" description="Acidic residues" evidence="12">
    <location>
        <begin position="428"/>
        <end position="438"/>
    </location>
</feature>
<dbReference type="InterPro" id="IPR017907">
    <property type="entry name" value="Znf_RING_CS"/>
</dbReference>
<evidence type="ECO:0000256" key="11">
    <source>
        <dbReference type="PROSITE-ProRule" id="PRU00175"/>
    </source>
</evidence>
<feature type="domain" description="SPX" evidence="15">
    <location>
        <begin position="1"/>
        <end position="151"/>
    </location>
</feature>
<keyword evidence="7" id="KW-0833">Ubl conjugation pathway</keyword>
<name>A0A6A3AHH8_HIBSY</name>
<evidence type="ECO:0000256" key="1">
    <source>
        <dbReference type="ARBA" id="ARBA00000900"/>
    </source>
</evidence>
<evidence type="ECO:0000256" key="5">
    <source>
        <dbReference type="ARBA" id="ARBA00022723"/>
    </source>
</evidence>
<feature type="domain" description="CS" evidence="14">
    <location>
        <begin position="283"/>
        <end position="370"/>
    </location>
</feature>
<evidence type="ECO:0000256" key="7">
    <source>
        <dbReference type="ARBA" id="ARBA00022786"/>
    </source>
</evidence>
<dbReference type="GO" id="GO:0051879">
    <property type="term" value="F:Hsp90 protein binding"/>
    <property type="evidence" value="ECO:0007669"/>
    <property type="project" value="UniProtKB-ARBA"/>
</dbReference>
<dbReference type="InterPro" id="IPR008978">
    <property type="entry name" value="HSP20-like_chaperone"/>
</dbReference>
<evidence type="ECO:0000256" key="3">
    <source>
        <dbReference type="ARBA" id="ARBA00012483"/>
    </source>
</evidence>
<evidence type="ECO:0000259" key="15">
    <source>
        <dbReference type="PROSITE" id="PS51382"/>
    </source>
</evidence>
<evidence type="ECO:0000259" key="13">
    <source>
        <dbReference type="PROSITE" id="PS50089"/>
    </source>
</evidence>
<dbReference type="GO" id="GO:0009408">
    <property type="term" value="P:response to heat"/>
    <property type="evidence" value="ECO:0007669"/>
    <property type="project" value="UniProtKB-ARBA"/>
</dbReference>
<dbReference type="AlphaFoldDB" id="A0A6A3AHH8"/>
<dbReference type="FunFam" id="2.60.40.790:FF:000013">
    <property type="entry name" value="Very-long-chain (3R)-3-hydroxyacyl-CoA dehydratase"/>
    <property type="match status" value="1"/>
</dbReference>
<dbReference type="GO" id="GO:0061630">
    <property type="term" value="F:ubiquitin protein ligase activity"/>
    <property type="evidence" value="ECO:0007669"/>
    <property type="project" value="UniProtKB-EC"/>
</dbReference>
<gene>
    <name evidence="16" type="ORF">F3Y22_tig00110467pilonHSYRG00037</name>
</gene>
<dbReference type="Gene3D" id="2.60.40.790">
    <property type="match status" value="1"/>
</dbReference>
<feature type="region of interest" description="Disordered" evidence="12">
    <location>
        <begin position="422"/>
        <end position="462"/>
    </location>
</feature>
<keyword evidence="4" id="KW-0808">Transferase</keyword>
<dbReference type="InterPro" id="IPR013083">
    <property type="entry name" value="Znf_RING/FYVE/PHD"/>
</dbReference>
<keyword evidence="8" id="KW-0862">Zinc</keyword>
<sequence length="462" mass="51924">MKLCKKYQEYMQGQEKELPGVDFKKLKKILKNCRRHTRSKKDVHGVLDIQTCPHHCSVCDGTFFPSLLKEISDVVGCFNERAHKLIELHLASGFRKYFIWFKGKLQGSHVALIQEGKDLVNYALINAIAIRKILKNTIRFISRNKGKPSGNSIPPVSLTCGHIFCYMCACSAATVTVVNVLKAAEPKEKCPLCREAGVYEDPVKSDRFMNLNQYVLIRIMHLFWISCGEYWEQRLQTERAERIRQYAPASTTKTRSQSMTGYCVSNADNLQAAKSSLMILPSVRHPEVKWAQRADKVFITVMLSDSKDAKVNLEPEGVFSFSGTAGNNQYELKLELFDKVVVEESKINIGLRSIFCILEKAEKVWWKKLLRGDGKGPHYVKVDWDKWVDEDEDKGAGDLDLGGMDFSNFGNMGMGGMGDMMGGMGGMDEFEDSDEEGQEAAKPADKAEGDAKPEEHSVGTSD</sequence>
<dbReference type="PROSITE" id="PS51382">
    <property type="entry name" value="SPX"/>
    <property type="match status" value="1"/>
</dbReference>
<comment type="pathway">
    <text evidence="2">Protein modification; protein ubiquitination.</text>
</comment>
<dbReference type="PANTHER" id="PTHR46764">
    <property type="entry name" value="E3 UBIQUITIN-PROTEIN LIGASE BAH1"/>
    <property type="match status" value="1"/>
</dbReference>
<proteinExistence type="inferred from homology"/>
<dbReference type="Gene3D" id="3.30.40.10">
    <property type="entry name" value="Zinc/RING finger domain, C3HC4 (zinc finger)"/>
    <property type="match status" value="1"/>
</dbReference>
<comment type="catalytic activity">
    <reaction evidence="1">
        <text>S-ubiquitinyl-[E2 ubiquitin-conjugating enzyme]-L-cysteine + [acceptor protein]-L-lysine = [E2 ubiquitin-conjugating enzyme]-L-cysteine + N(6)-ubiquitinyl-[acceptor protein]-L-lysine.</text>
        <dbReference type="EC" id="2.3.2.27"/>
    </reaction>
</comment>
<keyword evidence="6 11" id="KW-0863">Zinc-finger</keyword>
<evidence type="ECO:0000313" key="17">
    <source>
        <dbReference type="Proteomes" id="UP000436088"/>
    </source>
</evidence>
<evidence type="ECO:0000259" key="14">
    <source>
        <dbReference type="PROSITE" id="PS51203"/>
    </source>
</evidence>
<dbReference type="InterPro" id="IPR004331">
    <property type="entry name" value="SPX_dom"/>
</dbReference>
<organism evidence="16 17">
    <name type="scientific">Hibiscus syriacus</name>
    <name type="common">Rose of Sharon</name>
    <dbReference type="NCBI Taxonomy" id="106335"/>
    <lineage>
        <taxon>Eukaryota</taxon>
        <taxon>Viridiplantae</taxon>
        <taxon>Streptophyta</taxon>
        <taxon>Embryophyta</taxon>
        <taxon>Tracheophyta</taxon>
        <taxon>Spermatophyta</taxon>
        <taxon>Magnoliopsida</taxon>
        <taxon>eudicotyledons</taxon>
        <taxon>Gunneridae</taxon>
        <taxon>Pentapetalae</taxon>
        <taxon>rosids</taxon>
        <taxon>malvids</taxon>
        <taxon>Malvales</taxon>
        <taxon>Malvaceae</taxon>
        <taxon>Malvoideae</taxon>
        <taxon>Hibiscus</taxon>
    </lineage>
</organism>
<evidence type="ECO:0000313" key="16">
    <source>
        <dbReference type="EMBL" id="KAE8703548.1"/>
    </source>
</evidence>
<dbReference type="InterPro" id="IPR001841">
    <property type="entry name" value="Znf_RING"/>
</dbReference>
<keyword evidence="5" id="KW-0479">Metal-binding</keyword>
<dbReference type="CDD" id="cd06465">
    <property type="entry name" value="p23_hB-ind1_like"/>
    <property type="match status" value="1"/>
</dbReference>
<evidence type="ECO:0000256" key="9">
    <source>
        <dbReference type="ARBA" id="ARBA00025733"/>
    </source>
</evidence>
<dbReference type="CDD" id="cd14482">
    <property type="entry name" value="SPX_BAH1-like"/>
    <property type="match status" value="1"/>
</dbReference>
<comment type="similarity">
    <text evidence="9">Belongs to the p23/wos2 family.</text>
</comment>
<dbReference type="GO" id="GO:0051087">
    <property type="term" value="F:protein-folding chaperone binding"/>
    <property type="evidence" value="ECO:0007669"/>
    <property type="project" value="UniProtKB-ARBA"/>
</dbReference>
<evidence type="ECO:0000256" key="6">
    <source>
        <dbReference type="ARBA" id="ARBA00022771"/>
    </source>
</evidence>
<reference evidence="16" key="1">
    <citation type="submission" date="2019-09" db="EMBL/GenBank/DDBJ databases">
        <title>Draft genome information of white flower Hibiscus syriacus.</title>
        <authorList>
            <person name="Kim Y.-M."/>
        </authorList>
    </citation>
    <scope>NUCLEOTIDE SEQUENCE [LARGE SCALE GENOMIC DNA]</scope>
    <source>
        <strain evidence="16">YM2019G1</strain>
    </source>
</reference>
<dbReference type="GO" id="GO:0101031">
    <property type="term" value="C:protein folding chaperone complex"/>
    <property type="evidence" value="ECO:0007669"/>
    <property type="project" value="UniProtKB-ARBA"/>
</dbReference>
<evidence type="ECO:0000256" key="10">
    <source>
        <dbReference type="ARBA" id="ARBA00067235"/>
    </source>
</evidence>
<dbReference type="PROSITE" id="PS00518">
    <property type="entry name" value="ZF_RING_1"/>
    <property type="match status" value="1"/>
</dbReference>
<dbReference type="PROSITE" id="PS50089">
    <property type="entry name" value="ZF_RING_2"/>
    <property type="match status" value="1"/>
</dbReference>
<comment type="caution">
    <text evidence="16">The sequence shown here is derived from an EMBL/GenBank/DDBJ whole genome shotgun (WGS) entry which is preliminary data.</text>
</comment>
<dbReference type="SUPFAM" id="SSF57850">
    <property type="entry name" value="RING/U-box"/>
    <property type="match status" value="1"/>
</dbReference>
<dbReference type="PANTHER" id="PTHR46764:SF1">
    <property type="entry name" value="E3 UBIQUITIN-PROTEIN LIGASE NLA"/>
    <property type="match status" value="1"/>
</dbReference>
<dbReference type="Pfam" id="PF04969">
    <property type="entry name" value="CS"/>
    <property type="match status" value="1"/>
</dbReference>
<feature type="domain" description="RING-type" evidence="13">
    <location>
        <begin position="158"/>
        <end position="194"/>
    </location>
</feature>
<dbReference type="EC" id="2.3.2.27" evidence="3"/>
<dbReference type="GO" id="GO:0016567">
    <property type="term" value="P:protein ubiquitination"/>
    <property type="evidence" value="ECO:0007669"/>
    <property type="project" value="UniProtKB-UniPathway"/>
</dbReference>
<evidence type="ECO:0000256" key="12">
    <source>
        <dbReference type="SAM" id="MobiDB-lite"/>
    </source>
</evidence>
<evidence type="ECO:0000256" key="8">
    <source>
        <dbReference type="ARBA" id="ARBA00022833"/>
    </source>
</evidence>
<accession>A0A6A3AHH8</accession>
<evidence type="ECO:0000256" key="2">
    <source>
        <dbReference type="ARBA" id="ARBA00004906"/>
    </source>
</evidence>
<dbReference type="EMBL" id="VEPZ02000998">
    <property type="protein sequence ID" value="KAE8703548.1"/>
    <property type="molecule type" value="Genomic_DNA"/>
</dbReference>
<feature type="compositionally biased region" description="Basic and acidic residues" evidence="12">
    <location>
        <begin position="442"/>
        <end position="462"/>
    </location>
</feature>
<dbReference type="InterPro" id="IPR007052">
    <property type="entry name" value="CS_dom"/>
</dbReference>
<dbReference type="PROSITE" id="PS51203">
    <property type="entry name" value="CS"/>
    <property type="match status" value="1"/>
</dbReference>
<dbReference type="SUPFAM" id="SSF49764">
    <property type="entry name" value="HSP20-like chaperones"/>
    <property type="match status" value="1"/>
</dbReference>
<protein>
    <recommendedName>
        <fullName evidence="10">Co-chaperone protein p23-1</fullName>
        <ecNumber evidence="3">2.3.2.27</ecNumber>
    </recommendedName>
</protein>
<evidence type="ECO:0000256" key="4">
    <source>
        <dbReference type="ARBA" id="ARBA00022679"/>
    </source>
</evidence>